<dbReference type="OrthoDB" id="532484at2759"/>
<dbReference type="GeneTree" id="ENSGT00390000014476"/>
<proteinExistence type="predicted"/>
<protein>
    <submittedName>
        <fullName evidence="2">Cilia and flagella associated protein 77</fullName>
    </submittedName>
</protein>
<evidence type="ECO:0000256" key="1">
    <source>
        <dbReference type="SAM" id="MobiDB-lite"/>
    </source>
</evidence>
<dbReference type="Pfam" id="PF14825">
    <property type="entry name" value="CFAP77"/>
    <property type="match status" value="1"/>
</dbReference>
<keyword evidence="3" id="KW-1185">Reference proteome</keyword>
<dbReference type="InterPro" id="IPR029147">
    <property type="entry name" value="CFAP77"/>
</dbReference>
<reference evidence="2" key="3">
    <citation type="submission" date="2025-09" db="UniProtKB">
        <authorList>
            <consortium name="Ensembl"/>
        </authorList>
    </citation>
    <scope>IDENTIFICATION</scope>
</reference>
<organism evidence="2 3">
    <name type="scientific">Scleropages formosus</name>
    <name type="common">Asian bonytongue</name>
    <name type="synonym">Osteoglossum formosum</name>
    <dbReference type="NCBI Taxonomy" id="113540"/>
    <lineage>
        <taxon>Eukaryota</taxon>
        <taxon>Metazoa</taxon>
        <taxon>Chordata</taxon>
        <taxon>Craniata</taxon>
        <taxon>Vertebrata</taxon>
        <taxon>Euteleostomi</taxon>
        <taxon>Actinopterygii</taxon>
        <taxon>Neopterygii</taxon>
        <taxon>Teleostei</taxon>
        <taxon>Osteoglossocephala</taxon>
        <taxon>Osteoglossomorpha</taxon>
        <taxon>Osteoglossiformes</taxon>
        <taxon>Osteoglossidae</taxon>
        <taxon>Scleropages</taxon>
    </lineage>
</organism>
<dbReference type="AlphaFoldDB" id="A0A8C9T302"/>
<evidence type="ECO:0000313" key="2">
    <source>
        <dbReference type="Ensembl" id="ENSSFOP00015042479.1"/>
    </source>
</evidence>
<feature type="region of interest" description="Disordered" evidence="1">
    <location>
        <begin position="91"/>
        <end position="110"/>
    </location>
</feature>
<gene>
    <name evidence="2" type="primary">CFAP77</name>
    <name evidence="2" type="synonym">cfap77</name>
</gene>
<name>A0A8C9T302_SCLFO</name>
<evidence type="ECO:0000313" key="3">
    <source>
        <dbReference type="Proteomes" id="UP000694397"/>
    </source>
</evidence>
<dbReference type="PANTHER" id="PTHR28617">
    <property type="entry name" value="CILIA- AND FLAGELLA-ASSOCIATED PROTEIN 77"/>
    <property type="match status" value="1"/>
</dbReference>
<dbReference type="PANTHER" id="PTHR28617:SF1">
    <property type="entry name" value="CILIA- AND FLAGELLA-ASSOCIATED PROTEIN 77"/>
    <property type="match status" value="1"/>
</dbReference>
<dbReference type="Proteomes" id="UP000694397">
    <property type="component" value="Chromosome 17"/>
</dbReference>
<reference evidence="2 3" key="1">
    <citation type="submission" date="2019-04" db="EMBL/GenBank/DDBJ databases">
        <authorList>
            <consortium name="Wellcome Sanger Institute Data Sharing"/>
        </authorList>
    </citation>
    <scope>NUCLEOTIDE SEQUENCE [LARGE SCALE GENOMIC DNA]</scope>
</reference>
<dbReference type="Ensembl" id="ENSSFOT00015044109.1">
    <property type="protein sequence ID" value="ENSSFOP00015042479.1"/>
    <property type="gene ID" value="ENSSFOG00015024908.1"/>
</dbReference>
<sequence>PTLGKTRSKGSSFPGPDFVYGAVTTVNDGGVAEAISHWRTAASRSSGSGARTRRVEKNFVALNREGVKSGLVTAKEHYQYRSTHDIRLVPSKGSSRSAAHPRFPPDVTFGMSTRTSNPVWELLQYRFAQSWLEEQQAQDRMLLERRHKKSQLGQIRETRTTLLRKCQPTAEPSALWKIPRFQKVKSQEQCGTYKDNFPPSL</sequence>
<accession>A0A8C9T302</accession>
<reference evidence="2" key="2">
    <citation type="submission" date="2025-08" db="UniProtKB">
        <authorList>
            <consortium name="Ensembl"/>
        </authorList>
    </citation>
    <scope>IDENTIFICATION</scope>
</reference>